<dbReference type="InterPro" id="IPR004506">
    <property type="entry name" value="MnmA-like"/>
</dbReference>
<dbReference type="GO" id="GO:0002143">
    <property type="term" value="P:tRNA wobble position uridine thiolation"/>
    <property type="evidence" value="ECO:0007669"/>
    <property type="project" value="TreeGrafter"/>
</dbReference>
<keyword evidence="9" id="KW-0963">Cytoplasm</keyword>
<dbReference type="GO" id="GO:0103016">
    <property type="term" value="F:tRNA-uridine 2-sulfurtransferase activity"/>
    <property type="evidence" value="ECO:0007669"/>
    <property type="project" value="UniProtKB-EC"/>
</dbReference>
<dbReference type="NCBIfam" id="NF001138">
    <property type="entry name" value="PRK00143.1"/>
    <property type="match status" value="1"/>
</dbReference>
<feature type="domain" description="tRNA-specific 2-thiouridylase MnmA-like central" evidence="11">
    <location>
        <begin position="240"/>
        <end position="311"/>
    </location>
</feature>
<organism evidence="12 13">
    <name type="scientific">candidate division WWE3 bacterium CG08_land_8_20_14_0_20_41_15</name>
    <dbReference type="NCBI Taxonomy" id="1975086"/>
    <lineage>
        <taxon>Bacteria</taxon>
        <taxon>Katanobacteria</taxon>
    </lineage>
</organism>
<evidence type="ECO:0000256" key="5">
    <source>
        <dbReference type="ARBA" id="ARBA00022840"/>
    </source>
</evidence>
<evidence type="ECO:0000259" key="10">
    <source>
        <dbReference type="Pfam" id="PF20258"/>
    </source>
</evidence>
<dbReference type="Pfam" id="PF03054">
    <property type="entry name" value="tRNA_Me_trans"/>
    <property type="match status" value="1"/>
</dbReference>
<feature type="binding site" evidence="9">
    <location>
        <position position="54"/>
    </location>
    <ligand>
        <name>ATP</name>
        <dbReference type="ChEBI" id="CHEBI:30616"/>
    </ligand>
</feature>
<keyword evidence="1 9" id="KW-0820">tRNA-binding</keyword>
<proteinExistence type="inferred from homology"/>
<dbReference type="InterPro" id="IPR046884">
    <property type="entry name" value="MnmA-like_central"/>
</dbReference>
<dbReference type="InterPro" id="IPR014729">
    <property type="entry name" value="Rossmann-like_a/b/a_fold"/>
</dbReference>
<keyword evidence="3 9" id="KW-0819">tRNA processing</keyword>
<evidence type="ECO:0000256" key="8">
    <source>
        <dbReference type="ARBA" id="ARBA00051542"/>
    </source>
</evidence>
<accession>A0A2H0XAQ9</accession>
<gene>
    <name evidence="9" type="primary">mnmA</name>
    <name evidence="12" type="ORF">COT51_03755</name>
</gene>
<dbReference type="Pfam" id="PF20259">
    <property type="entry name" value="tRNA_Me_trans_M"/>
    <property type="match status" value="1"/>
</dbReference>
<comment type="subcellular location">
    <subcellularLocation>
        <location evidence="9">Cytoplasm</location>
    </subcellularLocation>
</comment>
<dbReference type="InterPro" id="IPR023382">
    <property type="entry name" value="MnmA-like_central_sf"/>
</dbReference>
<protein>
    <recommendedName>
        <fullName evidence="9">tRNA-specific 2-thiouridylase MnmA</fullName>
        <ecNumber evidence="9">2.8.1.13</ecNumber>
    </recommendedName>
</protein>
<comment type="caution">
    <text evidence="12">The sequence shown here is derived from an EMBL/GenBank/DDBJ whole genome shotgun (WGS) entry which is preliminary data.</text>
</comment>
<evidence type="ECO:0000313" key="13">
    <source>
        <dbReference type="Proteomes" id="UP000231098"/>
    </source>
</evidence>
<evidence type="ECO:0000256" key="6">
    <source>
        <dbReference type="ARBA" id="ARBA00022884"/>
    </source>
</evidence>
<feature type="active site" description="Nucleophile" evidence="9">
    <location>
        <position position="118"/>
    </location>
</feature>
<dbReference type="Proteomes" id="UP000231098">
    <property type="component" value="Unassembled WGS sequence"/>
</dbReference>
<evidence type="ECO:0000256" key="7">
    <source>
        <dbReference type="ARBA" id="ARBA00023157"/>
    </source>
</evidence>
<dbReference type="InterPro" id="IPR046885">
    <property type="entry name" value="MnmA-like_C"/>
</dbReference>
<dbReference type="Gene3D" id="2.30.30.280">
    <property type="entry name" value="Adenine nucleotide alpha hydrolases-like domains"/>
    <property type="match status" value="1"/>
</dbReference>
<feature type="binding site" evidence="9">
    <location>
        <begin position="28"/>
        <end position="35"/>
    </location>
    <ligand>
        <name>ATP</name>
        <dbReference type="ChEBI" id="CHEBI:30616"/>
    </ligand>
</feature>
<dbReference type="FunFam" id="3.40.50.620:FF:000115">
    <property type="entry name" value="tRNA-specific 2-thiouridylase MnmA"/>
    <property type="match status" value="1"/>
</dbReference>
<dbReference type="Pfam" id="PF20258">
    <property type="entry name" value="tRNA_Me_trans_C"/>
    <property type="match status" value="1"/>
</dbReference>
<evidence type="ECO:0000256" key="4">
    <source>
        <dbReference type="ARBA" id="ARBA00022741"/>
    </source>
</evidence>
<keyword evidence="2 9" id="KW-0808">Transferase</keyword>
<evidence type="ECO:0000256" key="3">
    <source>
        <dbReference type="ARBA" id="ARBA00022694"/>
    </source>
</evidence>
<sequence>MEVFSSTGGFLLYNCFMSIRKNQKVAVALSGGVDSGVAAYLLKQQGYDLVGFHLHLWGKQGQNRCCSPEIEMAARKTAEMLGIPYFVLNYEAEFKRAVVAPFLEDYAAGLTPNPCVNCNKNIKFGKLFKFIKEFGCDYLATGHYARILARSKKLEARSKIPCFTLQASSKDYKLLEALDKAKDQSYFLYMLSQDQLAHLILPLGEMKKEEVWKIARVQNLPVKESKESMEICFIEEDDYRDFLKKEIPGKLKPGDIVDLGGFVVGKHEGLPLYTIGQRKGLEIKPLPGSGGFAAPMFVVGKDIAKNQLIVGGWHDCLSAEFAVSELYLTHKSYGSYETYVRVRLRGEKVPCEITFLKGGKAKVTLKEPLRGVSPGQSAVFYEDDMVLGGGIIL</sequence>
<evidence type="ECO:0000256" key="2">
    <source>
        <dbReference type="ARBA" id="ARBA00022679"/>
    </source>
</evidence>
<dbReference type="EC" id="2.8.1.13" evidence="9"/>
<comment type="catalytic activity">
    <reaction evidence="8 9">
        <text>S-sulfanyl-L-cysteinyl-[protein] + uridine(34) in tRNA + AH2 + ATP = 2-thiouridine(34) in tRNA + L-cysteinyl-[protein] + A + AMP + diphosphate + H(+)</text>
        <dbReference type="Rhea" id="RHEA:47032"/>
        <dbReference type="Rhea" id="RHEA-COMP:10131"/>
        <dbReference type="Rhea" id="RHEA-COMP:11726"/>
        <dbReference type="Rhea" id="RHEA-COMP:11727"/>
        <dbReference type="Rhea" id="RHEA-COMP:11728"/>
        <dbReference type="ChEBI" id="CHEBI:13193"/>
        <dbReference type="ChEBI" id="CHEBI:15378"/>
        <dbReference type="ChEBI" id="CHEBI:17499"/>
        <dbReference type="ChEBI" id="CHEBI:29950"/>
        <dbReference type="ChEBI" id="CHEBI:30616"/>
        <dbReference type="ChEBI" id="CHEBI:33019"/>
        <dbReference type="ChEBI" id="CHEBI:61963"/>
        <dbReference type="ChEBI" id="CHEBI:65315"/>
        <dbReference type="ChEBI" id="CHEBI:87170"/>
        <dbReference type="ChEBI" id="CHEBI:456215"/>
        <dbReference type="EC" id="2.8.1.13"/>
    </reaction>
</comment>
<comment type="caution">
    <text evidence="9">Lacks conserved residue(s) required for the propagation of feature annotation.</text>
</comment>
<feature type="domain" description="tRNA-specific 2-thiouridylase MnmA-like C-terminal" evidence="10">
    <location>
        <begin position="334"/>
        <end position="392"/>
    </location>
</feature>
<dbReference type="EMBL" id="PEYV01000060">
    <property type="protein sequence ID" value="PIS21259.1"/>
    <property type="molecule type" value="Genomic_DNA"/>
</dbReference>
<dbReference type="CDD" id="cd01998">
    <property type="entry name" value="MnmA_TRMU-like"/>
    <property type="match status" value="1"/>
</dbReference>
<dbReference type="NCBIfam" id="TIGR00420">
    <property type="entry name" value="trmU"/>
    <property type="match status" value="1"/>
</dbReference>
<dbReference type="Gene3D" id="3.40.50.620">
    <property type="entry name" value="HUPs"/>
    <property type="match status" value="1"/>
</dbReference>
<comment type="similarity">
    <text evidence="9">Belongs to the MnmA/TRMU family.</text>
</comment>
<evidence type="ECO:0000256" key="9">
    <source>
        <dbReference type="HAMAP-Rule" id="MF_00144"/>
    </source>
</evidence>
<dbReference type="GO" id="GO:0005737">
    <property type="term" value="C:cytoplasm"/>
    <property type="evidence" value="ECO:0007669"/>
    <property type="project" value="UniProtKB-SubCell"/>
</dbReference>
<dbReference type="FunFam" id="2.30.30.280:FF:000001">
    <property type="entry name" value="tRNA-specific 2-thiouridylase MnmA"/>
    <property type="match status" value="1"/>
</dbReference>
<evidence type="ECO:0000313" key="12">
    <source>
        <dbReference type="EMBL" id="PIS21259.1"/>
    </source>
</evidence>
<feature type="region of interest" description="Interaction with tRNA" evidence="9">
    <location>
        <begin position="182"/>
        <end position="184"/>
    </location>
</feature>
<keyword evidence="5 9" id="KW-0067">ATP-binding</keyword>
<dbReference type="PANTHER" id="PTHR11933:SF5">
    <property type="entry name" value="MITOCHONDRIAL TRNA-SPECIFIC 2-THIOURIDYLASE 1"/>
    <property type="match status" value="1"/>
</dbReference>
<dbReference type="AlphaFoldDB" id="A0A2H0XAQ9"/>
<feature type="binding site" evidence="9">
    <location>
        <position position="142"/>
    </location>
    <ligand>
        <name>ATP</name>
        <dbReference type="ChEBI" id="CHEBI:30616"/>
    </ligand>
</feature>
<reference evidence="13" key="1">
    <citation type="submission" date="2017-09" db="EMBL/GenBank/DDBJ databases">
        <title>Depth-based differentiation of microbial function through sediment-hosted aquifers and enrichment of novel symbionts in the deep terrestrial subsurface.</title>
        <authorList>
            <person name="Probst A.J."/>
            <person name="Ladd B."/>
            <person name="Jarett J.K."/>
            <person name="Geller-Mcgrath D.E."/>
            <person name="Sieber C.M.K."/>
            <person name="Emerson J.B."/>
            <person name="Anantharaman K."/>
            <person name="Thomas B.C."/>
            <person name="Malmstrom R."/>
            <person name="Stieglmeier M."/>
            <person name="Klingl A."/>
            <person name="Woyke T."/>
            <person name="Ryan C.M."/>
            <person name="Banfield J.F."/>
        </authorList>
    </citation>
    <scope>NUCLEOTIDE SEQUENCE [LARGE SCALE GENOMIC DNA]</scope>
</reference>
<keyword evidence="7" id="KW-1015">Disulfide bond</keyword>
<dbReference type="PANTHER" id="PTHR11933">
    <property type="entry name" value="TRNA 5-METHYLAMINOMETHYL-2-THIOURIDYLATE -METHYLTRANSFERASE"/>
    <property type="match status" value="1"/>
</dbReference>
<dbReference type="GO" id="GO:0000049">
    <property type="term" value="F:tRNA binding"/>
    <property type="evidence" value="ECO:0007669"/>
    <property type="project" value="UniProtKB-KW"/>
</dbReference>
<dbReference type="GO" id="GO:0005524">
    <property type="term" value="F:ATP binding"/>
    <property type="evidence" value="ECO:0007669"/>
    <property type="project" value="UniProtKB-KW"/>
</dbReference>
<feature type="active site" description="Cysteine persulfide intermediate" evidence="9">
    <location>
        <position position="232"/>
    </location>
</feature>
<comment type="function">
    <text evidence="9">Catalyzes the 2-thiolation of uridine at the wobble position (U34) of tRNA, leading to the formation of s(2)U34.</text>
</comment>
<keyword evidence="6 9" id="KW-0694">RNA-binding</keyword>
<keyword evidence="4 9" id="KW-0547">Nucleotide-binding</keyword>
<dbReference type="SUPFAM" id="SSF52402">
    <property type="entry name" value="Adenine nucleotide alpha hydrolases-like"/>
    <property type="match status" value="1"/>
</dbReference>
<evidence type="ECO:0000256" key="1">
    <source>
        <dbReference type="ARBA" id="ARBA00022555"/>
    </source>
</evidence>
<feature type="site" description="Interaction with tRNA" evidence="9">
    <location>
        <position position="376"/>
    </location>
</feature>
<name>A0A2H0XAQ9_UNCKA</name>
<dbReference type="HAMAP" id="MF_00144">
    <property type="entry name" value="tRNA_thiouridyl_MnmA"/>
    <property type="match status" value="1"/>
</dbReference>
<dbReference type="Gene3D" id="2.40.30.10">
    <property type="entry name" value="Translation factors"/>
    <property type="match status" value="1"/>
</dbReference>
<evidence type="ECO:0000259" key="11">
    <source>
        <dbReference type="Pfam" id="PF20259"/>
    </source>
</evidence>
<feature type="site" description="Interaction with tRNA" evidence="9">
    <location>
        <position position="143"/>
    </location>
</feature>